<dbReference type="AlphaFoldDB" id="A0A379MUC0"/>
<sequence>MGTGLGYFPMFFVPLFDQLCWGDELNLNARNIVLQLAIWSLAGFGMGRWLQWRAGLIGKQVCQK</sequence>
<evidence type="ECO:0000313" key="2">
    <source>
        <dbReference type="Proteomes" id="UP000255233"/>
    </source>
</evidence>
<dbReference type="Proteomes" id="UP000255233">
    <property type="component" value="Unassembled WGS sequence"/>
</dbReference>
<accession>A0A379MUC0</accession>
<proteinExistence type="predicted"/>
<name>A0A379MUC0_9BACT</name>
<protein>
    <submittedName>
        <fullName evidence="1">Uncharacterized protein</fullName>
    </submittedName>
</protein>
<organism evidence="1 2">
    <name type="scientific">Rikenella microfusus</name>
    <dbReference type="NCBI Taxonomy" id="28139"/>
    <lineage>
        <taxon>Bacteria</taxon>
        <taxon>Pseudomonadati</taxon>
        <taxon>Bacteroidota</taxon>
        <taxon>Bacteroidia</taxon>
        <taxon>Bacteroidales</taxon>
        <taxon>Rikenellaceae</taxon>
        <taxon>Rikenella</taxon>
    </lineage>
</organism>
<dbReference type="STRING" id="880526.GCA_000427365_02237"/>
<dbReference type="EMBL" id="UGVL01000001">
    <property type="protein sequence ID" value="SUE34359.1"/>
    <property type="molecule type" value="Genomic_DNA"/>
</dbReference>
<reference evidence="1 2" key="1">
    <citation type="submission" date="2018-06" db="EMBL/GenBank/DDBJ databases">
        <authorList>
            <consortium name="Pathogen Informatics"/>
            <person name="Doyle S."/>
        </authorList>
    </citation>
    <scope>NUCLEOTIDE SEQUENCE [LARGE SCALE GENOMIC DNA]</scope>
    <source>
        <strain evidence="1 2">NCTC11190</strain>
    </source>
</reference>
<gene>
    <name evidence="1" type="ORF">NCTC11190_01582</name>
</gene>
<keyword evidence="2" id="KW-1185">Reference proteome</keyword>
<evidence type="ECO:0000313" key="1">
    <source>
        <dbReference type="EMBL" id="SUE34359.1"/>
    </source>
</evidence>